<accession>A0A6F9DL65</accession>
<dbReference type="GO" id="GO:0034457">
    <property type="term" value="C:Mpp10 complex"/>
    <property type="evidence" value="ECO:0007669"/>
    <property type="project" value="UniProtKB-UniRule"/>
</dbReference>
<dbReference type="EMBL" id="LR788069">
    <property type="protein sequence ID" value="CAB3263931.1"/>
    <property type="molecule type" value="mRNA"/>
</dbReference>
<sequence>MNAIENYFKQFDDITKLPAPYLNGDVDISNQFIKITANIYKLAKLLGKTVDNDPFPQLLFTGFDEEQIWQQVELFNSEALMQLRKQVFQFEKEDDLSLLKDEVEENGSLLVDDLSDDDKQESTENEEENSESVDEGENMSHSAEEEFYEKTIVDDDFFSLRQMEKFLDTQETVPSGGGEGNNIDYFDDIPSTDDEGELSAGEMSDDENNKLDESEEDHVSARQLKYQDFFHDAIEPVEMEESKTVETKPSRNVGKQNDRLVQKIEKLEEKALAEPDWQMKGETSGSKRPVNSLLEEVLQFDQTERTAPEITDEHTHDLETIICQRIKERLFDDVQRKIKEVKNPHEFKQKIVLNSEQSKLSLHEIYEKEYLNKISVQPQEEKENPSHAELKSLMKDLFRKLDALSNFHFRAAQPEPEIKVIKNLPSIAMEEVQPIAHADSNMLAPEEVLGHNDTKADAEKTTTDKKRERRKKKTKQKARAKARSDKLQALAQTNEKLKSLQAIHKLEQQAKLPGSQTTIVKAASKKRENLTSSKAFFNRLEETKLQTPVNRKNNVKSN</sequence>
<keyword evidence="5 7" id="KW-0687">Ribonucleoprotein</keyword>
<evidence type="ECO:0000256" key="1">
    <source>
        <dbReference type="ARBA" id="ARBA00004604"/>
    </source>
</evidence>
<organism evidence="9">
    <name type="scientific">Phallusia mammillata</name>
    <dbReference type="NCBI Taxonomy" id="59560"/>
    <lineage>
        <taxon>Eukaryota</taxon>
        <taxon>Metazoa</taxon>
        <taxon>Chordata</taxon>
        <taxon>Tunicata</taxon>
        <taxon>Ascidiacea</taxon>
        <taxon>Phlebobranchia</taxon>
        <taxon>Ascidiidae</taxon>
        <taxon>Phallusia</taxon>
    </lineage>
</organism>
<evidence type="ECO:0000256" key="2">
    <source>
        <dbReference type="ARBA" id="ARBA00022517"/>
    </source>
</evidence>
<comment type="similarity">
    <text evidence="6 7">Belongs to the MPP10 family.</text>
</comment>
<proteinExistence type="evidence at transcript level"/>
<evidence type="ECO:0000256" key="4">
    <source>
        <dbReference type="ARBA" id="ARBA00023242"/>
    </source>
</evidence>
<feature type="compositionally biased region" description="Basic and acidic residues" evidence="8">
    <location>
        <begin position="207"/>
        <end position="219"/>
    </location>
</feature>
<reference evidence="9" key="1">
    <citation type="submission" date="2020-04" db="EMBL/GenBank/DDBJ databases">
        <authorList>
            <person name="Neveu A P."/>
        </authorList>
    </citation>
    <scope>NUCLEOTIDE SEQUENCE</scope>
    <source>
        <tissue evidence="9">Whole embryo</tissue>
    </source>
</reference>
<feature type="compositionally biased region" description="Acidic residues" evidence="8">
    <location>
        <begin position="185"/>
        <end position="197"/>
    </location>
</feature>
<comment type="function">
    <text evidence="7">Involved in nucleolar processing of pre-18S ribosomal RNA.</text>
</comment>
<keyword evidence="3 7" id="KW-0698">rRNA processing</keyword>
<name>A0A6F9DL65_9ASCI</name>
<dbReference type="InterPro" id="IPR012173">
    <property type="entry name" value="Mpp10"/>
</dbReference>
<dbReference type="GO" id="GO:0005732">
    <property type="term" value="C:sno(s)RNA-containing ribonucleoprotein complex"/>
    <property type="evidence" value="ECO:0007669"/>
    <property type="project" value="UniProtKB-UniRule"/>
</dbReference>
<evidence type="ECO:0000256" key="3">
    <source>
        <dbReference type="ARBA" id="ARBA00022552"/>
    </source>
</evidence>
<evidence type="ECO:0000313" key="9">
    <source>
        <dbReference type="EMBL" id="CAB3263931.1"/>
    </source>
</evidence>
<evidence type="ECO:0000256" key="8">
    <source>
        <dbReference type="SAM" id="MobiDB-lite"/>
    </source>
</evidence>
<dbReference type="Pfam" id="PF04006">
    <property type="entry name" value="Mpp10"/>
    <property type="match status" value="1"/>
</dbReference>
<gene>
    <name evidence="9" type="primary">Mphosph10</name>
</gene>
<dbReference type="PANTHER" id="PTHR17039">
    <property type="entry name" value="U3 SMALL NUCLEOLAR RIBONUCLEOPROTEIN PROTEIN MPP10"/>
    <property type="match status" value="1"/>
</dbReference>
<dbReference type="GO" id="GO:0006364">
    <property type="term" value="P:rRNA processing"/>
    <property type="evidence" value="ECO:0007669"/>
    <property type="project" value="UniProtKB-KW"/>
</dbReference>
<feature type="region of interest" description="Disordered" evidence="8">
    <location>
        <begin position="109"/>
        <end position="143"/>
    </location>
</feature>
<feature type="compositionally biased region" description="Basic residues" evidence="8">
    <location>
        <begin position="467"/>
        <end position="481"/>
    </location>
</feature>
<protein>
    <recommendedName>
        <fullName evidence="7">U3 small nucleolar ribonucleoprotein protein MPP10</fullName>
    </recommendedName>
</protein>
<feature type="region of interest" description="Disordered" evidence="8">
    <location>
        <begin position="169"/>
        <end position="219"/>
    </location>
</feature>
<feature type="compositionally biased region" description="Acidic residues" evidence="8">
    <location>
        <begin position="113"/>
        <end position="137"/>
    </location>
</feature>
<dbReference type="AlphaFoldDB" id="A0A6F9DL65"/>
<dbReference type="PIRSF" id="PIRSF017300">
    <property type="entry name" value="snoRNP_Mpp10"/>
    <property type="match status" value="1"/>
</dbReference>
<comment type="subcellular location">
    <subcellularLocation>
        <location evidence="1 7">Nucleus</location>
        <location evidence="1 7">Nucleolus</location>
    </subcellularLocation>
</comment>
<feature type="compositionally biased region" description="Basic and acidic residues" evidence="8">
    <location>
        <begin position="448"/>
        <end position="466"/>
    </location>
</feature>
<evidence type="ECO:0000256" key="7">
    <source>
        <dbReference type="PIRNR" id="PIRNR017300"/>
    </source>
</evidence>
<keyword evidence="2 7" id="KW-0690">Ribosome biogenesis</keyword>
<dbReference type="GO" id="GO:0032040">
    <property type="term" value="C:small-subunit processome"/>
    <property type="evidence" value="ECO:0007669"/>
    <property type="project" value="TreeGrafter"/>
</dbReference>
<dbReference type="PANTHER" id="PTHR17039:SF0">
    <property type="entry name" value="U3 SMALL NUCLEOLAR RIBONUCLEOPROTEIN PROTEIN MPP10"/>
    <property type="match status" value="1"/>
</dbReference>
<keyword evidence="4 7" id="KW-0539">Nucleus</keyword>
<feature type="region of interest" description="Disordered" evidence="8">
    <location>
        <begin position="446"/>
        <end position="485"/>
    </location>
</feature>
<evidence type="ECO:0000256" key="6">
    <source>
        <dbReference type="ARBA" id="ARBA00029455"/>
    </source>
</evidence>
<evidence type="ECO:0000256" key="5">
    <source>
        <dbReference type="ARBA" id="ARBA00023274"/>
    </source>
</evidence>